<feature type="domain" description="Sema" evidence="8">
    <location>
        <begin position="84"/>
        <end position="571"/>
    </location>
</feature>
<feature type="region of interest" description="Disordered" evidence="6">
    <location>
        <begin position="776"/>
        <end position="826"/>
    </location>
</feature>
<feature type="transmembrane region" description="Helical" evidence="7">
    <location>
        <begin position="713"/>
        <end position="737"/>
    </location>
</feature>
<evidence type="ECO:0000259" key="8">
    <source>
        <dbReference type="PROSITE" id="PS51004"/>
    </source>
</evidence>
<evidence type="ECO:0000256" key="2">
    <source>
        <dbReference type="ARBA" id="ARBA00023136"/>
    </source>
</evidence>
<dbReference type="Gene3D" id="2.130.10.10">
    <property type="entry name" value="YVTN repeat-like/Quinoprotein amine dehydrogenase"/>
    <property type="match status" value="1"/>
</dbReference>
<feature type="region of interest" description="Disordered" evidence="6">
    <location>
        <begin position="1082"/>
        <end position="1109"/>
    </location>
</feature>
<dbReference type="SUPFAM" id="SSF101912">
    <property type="entry name" value="Sema domain"/>
    <property type="match status" value="1"/>
</dbReference>
<dbReference type="InterPro" id="IPR002165">
    <property type="entry name" value="Plexin_repeat"/>
</dbReference>
<dbReference type="SUPFAM" id="SSF103575">
    <property type="entry name" value="Plexin repeat"/>
    <property type="match status" value="1"/>
</dbReference>
<dbReference type="SMART" id="SM00630">
    <property type="entry name" value="Sema"/>
    <property type="match status" value="1"/>
</dbReference>
<feature type="compositionally biased region" description="Polar residues" evidence="6">
    <location>
        <begin position="1099"/>
        <end position="1109"/>
    </location>
</feature>
<dbReference type="InterPro" id="IPR027231">
    <property type="entry name" value="Semaphorin"/>
</dbReference>
<evidence type="ECO:0000256" key="7">
    <source>
        <dbReference type="SAM" id="Phobius"/>
    </source>
</evidence>
<feature type="compositionally biased region" description="Polar residues" evidence="6">
    <location>
        <begin position="957"/>
        <end position="973"/>
    </location>
</feature>
<evidence type="ECO:0000313" key="10">
    <source>
        <dbReference type="Proteomes" id="UP001369086"/>
    </source>
</evidence>
<dbReference type="InterPro" id="IPR036352">
    <property type="entry name" value="Semap_dom_sf"/>
</dbReference>
<comment type="caution">
    <text evidence="5">Lacks conserved residue(s) required for the propagation of feature annotation.</text>
</comment>
<dbReference type="Pfam" id="PF01403">
    <property type="entry name" value="Sema"/>
    <property type="match status" value="1"/>
</dbReference>
<dbReference type="Proteomes" id="UP001369086">
    <property type="component" value="Unassembled WGS sequence"/>
</dbReference>
<feature type="compositionally biased region" description="Basic and acidic residues" evidence="6">
    <location>
        <begin position="796"/>
        <end position="812"/>
    </location>
</feature>
<protein>
    <submittedName>
        <fullName evidence="9">Semaphorin-6D isoform X1</fullName>
    </submittedName>
</protein>
<name>A0ABR0Y345_HUSHU</name>
<comment type="caution">
    <text evidence="9">The sequence shown here is derived from an EMBL/GenBank/DDBJ whole genome shotgun (WGS) entry which is preliminary data.</text>
</comment>
<keyword evidence="3" id="KW-1015">Disulfide bond</keyword>
<evidence type="ECO:0000256" key="5">
    <source>
        <dbReference type="PROSITE-ProRule" id="PRU00352"/>
    </source>
</evidence>
<keyword evidence="4" id="KW-0325">Glycoprotein</keyword>
<feature type="compositionally biased region" description="Polar residues" evidence="6">
    <location>
        <begin position="636"/>
        <end position="660"/>
    </location>
</feature>
<keyword evidence="7" id="KW-1133">Transmembrane helix</keyword>
<evidence type="ECO:0000256" key="1">
    <source>
        <dbReference type="ARBA" id="ARBA00004370"/>
    </source>
</evidence>
<dbReference type="Gene3D" id="3.30.1680.10">
    <property type="entry name" value="ligand-binding face of the semaphorins, domain 2"/>
    <property type="match status" value="1"/>
</dbReference>
<dbReference type="PANTHER" id="PTHR11036:SF11">
    <property type="entry name" value="SEMAPHORIN-6C"/>
    <property type="match status" value="1"/>
</dbReference>
<keyword evidence="7" id="KW-0812">Transmembrane</keyword>
<evidence type="ECO:0000256" key="4">
    <source>
        <dbReference type="ARBA" id="ARBA00023180"/>
    </source>
</evidence>
<keyword evidence="10" id="KW-1185">Reference proteome</keyword>
<dbReference type="Pfam" id="PF01437">
    <property type="entry name" value="PSI"/>
    <property type="match status" value="1"/>
</dbReference>
<proteinExistence type="predicted"/>
<dbReference type="InterPro" id="IPR001627">
    <property type="entry name" value="Semap_dom"/>
</dbReference>
<dbReference type="PROSITE" id="PS51004">
    <property type="entry name" value="SEMA"/>
    <property type="match status" value="1"/>
</dbReference>
<dbReference type="InterPro" id="IPR015943">
    <property type="entry name" value="WD40/YVTN_repeat-like_dom_sf"/>
</dbReference>
<accession>A0ABR0Y345</accession>
<dbReference type="PANTHER" id="PTHR11036">
    <property type="entry name" value="SEMAPHORIN"/>
    <property type="match status" value="1"/>
</dbReference>
<feature type="region of interest" description="Disordered" evidence="6">
    <location>
        <begin position="636"/>
        <end position="677"/>
    </location>
</feature>
<feature type="region of interest" description="Disordered" evidence="6">
    <location>
        <begin position="957"/>
        <end position="1005"/>
    </location>
</feature>
<evidence type="ECO:0000256" key="3">
    <source>
        <dbReference type="ARBA" id="ARBA00023157"/>
    </source>
</evidence>
<evidence type="ECO:0000256" key="6">
    <source>
        <dbReference type="SAM" id="MobiDB-lite"/>
    </source>
</evidence>
<dbReference type="EMBL" id="JAHFZB010000051">
    <property type="protein sequence ID" value="KAK6467082.1"/>
    <property type="molecule type" value="Genomic_DNA"/>
</dbReference>
<evidence type="ECO:0000313" key="9">
    <source>
        <dbReference type="EMBL" id="KAK6467082.1"/>
    </source>
</evidence>
<reference evidence="9 10" key="1">
    <citation type="submission" date="2021-05" db="EMBL/GenBank/DDBJ databases">
        <authorList>
            <person name="Zahm M."/>
            <person name="Klopp C."/>
            <person name="Cabau C."/>
            <person name="Kuhl H."/>
            <person name="Suciu R."/>
            <person name="Ciorpac M."/>
            <person name="Holostenco D."/>
            <person name="Gessner J."/>
            <person name="Wuertz S."/>
            <person name="Hohne C."/>
            <person name="Stock M."/>
            <person name="Gislard M."/>
            <person name="Lluch J."/>
            <person name="Milhes M."/>
            <person name="Lampietro C."/>
            <person name="Lopez Roques C."/>
            <person name="Donnadieu C."/>
            <person name="Du K."/>
            <person name="Schartl M."/>
            <person name="Guiguen Y."/>
        </authorList>
    </citation>
    <scope>NUCLEOTIDE SEQUENCE [LARGE SCALE GENOMIC DNA]</scope>
    <source>
        <strain evidence="9">Hh-F2</strain>
        <tissue evidence="9">Blood</tissue>
    </source>
</reference>
<gene>
    <name evidence="9" type="ORF">HHUSO_G35455</name>
</gene>
<keyword evidence="2 7" id="KW-0472">Membrane</keyword>
<organism evidence="9 10">
    <name type="scientific">Huso huso</name>
    <name type="common">Beluga</name>
    <name type="synonym">Acipenser huso</name>
    <dbReference type="NCBI Taxonomy" id="61971"/>
    <lineage>
        <taxon>Eukaryota</taxon>
        <taxon>Metazoa</taxon>
        <taxon>Chordata</taxon>
        <taxon>Craniata</taxon>
        <taxon>Vertebrata</taxon>
        <taxon>Euteleostomi</taxon>
        <taxon>Actinopterygii</taxon>
        <taxon>Chondrostei</taxon>
        <taxon>Acipenseriformes</taxon>
        <taxon>Acipenseridae</taxon>
        <taxon>Huso</taxon>
    </lineage>
</organism>
<comment type="subcellular location">
    <subcellularLocation>
        <location evidence="1">Membrane</location>
    </subcellularLocation>
</comment>
<sequence>MELRLIIVLPQELARPPAFQLMKLTTCGSLERSNEALVKETQLKTARAAPAVEMGPPVRIHRPLVVASLVLCLVNLTGCTSFPKDLEPINTVSQQHSFLYPGFQGLPSDNETVRLGLDFQRMTRINQMLYIAARDHVFAIDLSLSDEEIVPQRKLTWKTKPEDLKNCAMRGKNNDECYNYIKVLVPRNDQTLFACGTNAFNPTCRYYKMDSLEQEGEELLGQARCPFESKQPNVALFADGNLYSATMADFQASDAVIYRSLGDRSPVLRTVKYDSKVLREPHFLHAIEYGKHVYFFFSEIAVEYTTLGKVVFSRVARVCKNDLGGSPRVLEKYWTSFLKARLNCSIPGDSFFYFDVLQSLSDVVEVNGRPAVVGVFSTQANSITGSGVCAFYMDDIEKVFNGKFKEQKTTESAWTPVPDERVPKPRPGCCAGDGPADSYKASSSFPDETLSFIKSYPLMDEAVASVNEKPWFTKTGSRFKLTQIAVDTAAGPGKNHTVVFLGSEEGKVLKVLCSTAANSSHDSLLLEEMDVYNPAKCNVRGEDRRILGLEMDKDHHALFVAFSSCVIRVPLSRCRDYGRCKKSCLSSRDPYCIWLKTGSCSSLEPGFKAGFEQDIENGFAQQPDSCHDVMATTQNQYSPGDSAYGKTTPTSSSTTNQWAASPQVRGRSETGTIPVDRSPFAGSSDSLAVGVEIEGVRQLPDAEKAAHTVHFTLLIACVVVAFALGAFLSSLLVTCYCNHVFHKTKRLSKDPESTIPHALSLRSLAKLNGLLDGPAKDEKLEAPAPHKLYNSLIPNGKERSVGNGKGDSRHPSELSGLPTPESTPELPIKSAKAFKNQWEKNQNFNNAAKEGIHPLVPSSRPTSGVPAQVFQFPNSLVLSGNGNGNVLGGQLHLEEPKIPNAERVRAQPYPCYPRKPAEVNALDELLRHLHGVNGAPTGAPLAPNNVRLPFANRVQPQIPDTESAPYYSSSTLPRDSLTRRMDVPPDMPPPQSTLERPSRHPSQRQSLCLVPNVSSGSEICRQHSFNPRSGPPPLLARMNSAGSYVENNHQPLHPIGYLSRQHSYTGQATALPRAGAVRRTASMKPDVPPKPTFIPASSPAVNPSNHFNY</sequence>